<dbReference type="InParanoid" id="A0A059DCX4"/>
<dbReference type="InterPro" id="IPR038595">
    <property type="entry name" value="LOR_sf"/>
</dbReference>
<dbReference type="InterPro" id="IPR025659">
    <property type="entry name" value="Tubby-like_C"/>
</dbReference>
<dbReference type="InterPro" id="IPR007612">
    <property type="entry name" value="LOR"/>
</dbReference>
<protein>
    <recommendedName>
        <fullName evidence="3">Tubby C-terminal domain-containing protein</fullName>
    </recommendedName>
</protein>
<dbReference type="Pfam" id="PF04525">
    <property type="entry name" value="LOR"/>
    <property type="match status" value="1"/>
</dbReference>
<dbReference type="PANTHER" id="PTHR31087:SF58">
    <property type="entry name" value="OS07G0230700 PROTEIN"/>
    <property type="match status" value="1"/>
</dbReference>
<dbReference type="Gramene" id="KCW88261">
    <property type="protein sequence ID" value="KCW88261"/>
    <property type="gene ID" value="EUGRSUZ_A00645"/>
</dbReference>
<dbReference type="SUPFAM" id="SSF54518">
    <property type="entry name" value="Tubby C-terminal domain-like"/>
    <property type="match status" value="1"/>
</dbReference>
<proteinExistence type="inferred from homology"/>
<dbReference type="eggNOG" id="ENOG502QSUY">
    <property type="taxonomic scope" value="Eukaryota"/>
</dbReference>
<accession>A0A059DCX4</accession>
<evidence type="ECO:0008006" key="3">
    <source>
        <dbReference type="Google" id="ProtNLM"/>
    </source>
</evidence>
<evidence type="ECO:0000313" key="2">
    <source>
        <dbReference type="EMBL" id="KCW88261.1"/>
    </source>
</evidence>
<dbReference type="PANTHER" id="PTHR31087">
    <property type="match status" value="1"/>
</dbReference>
<organism evidence="2">
    <name type="scientific">Eucalyptus grandis</name>
    <name type="common">Flooded gum</name>
    <dbReference type="NCBI Taxonomy" id="71139"/>
    <lineage>
        <taxon>Eukaryota</taxon>
        <taxon>Viridiplantae</taxon>
        <taxon>Streptophyta</taxon>
        <taxon>Embryophyta</taxon>
        <taxon>Tracheophyta</taxon>
        <taxon>Spermatophyta</taxon>
        <taxon>Magnoliopsida</taxon>
        <taxon>eudicotyledons</taxon>
        <taxon>Gunneridae</taxon>
        <taxon>Pentapetalae</taxon>
        <taxon>rosids</taxon>
        <taxon>malvids</taxon>
        <taxon>Myrtales</taxon>
        <taxon>Myrtaceae</taxon>
        <taxon>Myrtoideae</taxon>
        <taxon>Eucalypteae</taxon>
        <taxon>Eucalyptus</taxon>
    </lineage>
</organism>
<dbReference type="EMBL" id="KK198753">
    <property type="protein sequence ID" value="KCW88261.1"/>
    <property type="molecule type" value="Genomic_DNA"/>
</dbReference>
<sequence length="207" mass="23093">MATPPLQPPPPPPAPIVGPQYCAPFPIDLGMVRKLISITEGNFAVSDSSGNEIFKVKRVFNLIHTKRALVDAAGNTILTFKQKKITAHSRWQVFRGESTEPDDLVFTARTSSMFQLKTKLHVFLAGNKSERTCDYRVEGSWAARSCSIYVGESNYMIAQMHTKHTIQSMAIGRDTYAVTVYPNIDHAFIVALVAILNEIDHDKKDKE</sequence>
<dbReference type="AlphaFoldDB" id="A0A059DCX4"/>
<dbReference type="Gene3D" id="2.40.160.200">
    <property type="entry name" value="LURP1-related"/>
    <property type="match status" value="1"/>
</dbReference>
<reference evidence="2" key="1">
    <citation type="submission" date="2013-07" db="EMBL/GenBank/DDBJ databases">
        <title>The genome of Eucalyptus grandis.</title>
        <authorList>
            <person name="Schmutz J."/>
            <person name="Hayes R."/>
            <person name="Myburg A."/>
            <person name="Tuskan G."/>
            <person name="Grattapaglia D."/>
            <person name="Rokhsar D.S."/>
        </authorList>
    </citation>
    <scope>NUCLEOTIDE SEQUENCE</scope>
    <source>
        <tissue evidence="2">Leaf extractions</tissue>
    </source>
</reference>
<evidence type="ECO:0000256" key="1">
    <source>
        <dbReference type="ARBA" id="ARBA00005437"/>
    </source>
</evidence>
<name>A0A059DCX4_EUCGR</name>
<dbReference type="STRING" id="71139.A0A059DCX4"/>
<gene>
    <name evidence="2" type="ORF">EUGRSUZ_A00645</name>
</gene>
<comment type="similarity">
    <text evidence="1">Belongs to the LOR family.</text>
</comment>
<dbReference type="KEGG" id="egr:104453352"/>
<dbReference type="OMA" id="VIGPEYC"/>
<dbReference type="OrthoDB" id="97518at2759"/>